<keyword evidence="2" id="KW-1185">Reference proteome</keyword>
<evidence type="ECO:0000313" key="2">
    <source>
        <dbReference type="Proteomes" id="UP000637643"/>
    </source>
</evidence>
<dbReference type="RefSeq" id="WP_229696043.1">
    <property type="nucleotide sequence ID" value="NZ_BMKR01000005.1"/>
</dbReference>
<dbReference type="Proteomes" id="UP000637643">
    <property type="component" value="Unassembled WGS sequence"/>
</dbReference>
<sequence>MTDEWKSTSCEFEVIRLLGRLGQLRRVSFVGDVCQGKAWPDGTVSAENPYFKGISDEVDPDGIVIKKA</sequence>
<comment type="caution">
    <text evidence="1">The sequence shown here is derived from an EMBL/GenBank/DDBJ whole genome shotgun (WGS) entry which is preliminary data.</text>
</comment>
<proteinExistence type="predicted"/>
<dbReference type="AlphaFoldDB" id="A0A917C4P2"/>
<reference evidence="1" key="2">
    <citation type="submission" date="2020-09" db="EMBL/GenBank/DDBJ databases">
        <authorList>
            <person name="Sun Q."/>
            <person name="Zhou Y."/>
        </authorList>
    </citation>
    <scope>NUCLEOTIDE SEQUENCE</scope>
    <source>
        <strain evidence="1">CGMCC 1.16134</strain>
    </source>
</reference>
<evidence type="ECO:0000313" key="1">
    <source>
        <dbReference type="EMBL" id="GGF71998.1"/>
    </source>
</evidence>
<organism evidence="1 2">
    <name type="scientific">Paenibacillus albidus</name>
    <dbReference type="NCBI Taxonomy" id="2041023"/>
    <lineage>
        <taxon>Bacteria</taxon>
        <taxon>Bacillati</taxon>
        <taxon>Bacillota</taxon>
        <taxon>Bacilli</taxon>
        <taxon>Bacillales</taxon>
        <taxon>Paenibacillaceae</taxon>
        <taxon>Paenibacillus</taxon>
    </lineage>
</organism>
<name>A0A917C4P2_9BACL</name>
<protein>
    <submittedName>
        <fullName evidence="1">Uncharacterized protein</fullName>
    </submittedName>
</protein>
<dbReference type="EMBL" id="BMKR01000005">
    <property type="protein sequence ID" value="GGF71998.1"/>
    <property type="molecule type" value="Genomic_DNA"/>
</dbReference>
<reference evidence="1" key="1">
    <citation type="journal article" date="2014" name="Int. J. Syst. Evol. Microbiol.">
        <title>Complete genome sequence of Corynebacterium casei LMG S-19264T (=DSM 44701T), isolated from a smear-ripened cheese.</title>
        <authorList>
            <consortium name="US DOE Joint Genome Institute (JGI-PGF)"/>
            <person name="Walter F."/>
            <person name="Albersmeier A."/>
            <person name="Kalinowski J."/>
            <person name="Ruckert C."/>
        </authorList>
    </citation>
    <scope>NUCLEOTIDE SEQUENCE</scope>
    <source>
        <strain evidence="1">CGMCC 1.16134</strain>
    </source>
</reference>
<accession>A0A917C4P2</accession>
<gene>
    <name evidence="1" type="ORF">GCM10010912_16400</name>
</gene>